<gene>
    <name evidence="1" type="ORF">TRAPUB_2247</name>
</gene>
<keyword evidence="2" id="KW-1185">Reference proteome</keyword>
<protein>
    <recommendedName>
        <fullName evidence="3">F-box domain-containing protein</fullName>
    </recommendedName>
</protein>
<proteinExistence type="predicted"/>
<dbReference type="Proteomes" id="UP000184267">
    <property type="component" value="Unassembled WGS sequence"/>
</dbReference>
<evidence type="ECO:0008006" key="3">
    <source>
        <dbReference type="Google" id="ProtNLM"/>
    </source>
</evidence>
<evidence type="ECO:0000313" key="2">
    <source>
        <dbReference type="Proteomes" id="UP000184267"/>
    </source>
</evidence>
<reference evidence="1 2" key="1">
    <citation type="submission" date="2016-10" db="EMBL/GenBank/DDBJ databases">
        <title>Genome sequence of the basidiomycete white-rot fungus Trametes pubescens.</title>
        <authorList>
            <person name="Makela M.R."/>
            <person name="Granchi Z."/>
            <person name="Peng M."/>
            <person name="De Vries R.P."/>
            <person name="Grigoriev I."/>
            <person name="Riley R."/>
            <person name="Hilden K."/>
        </authorList>
    </citation>
    <scope>NUCLEOTIDE SEQUENCE [LARGE SCALE GENOMIC DNA]</scope>
    <source>
        <strain evidence="1 2">FBCC735</strain>
    </source>
</reference>
<dbReference type="AlphaFoldDB" id="A0A1M2VH39"/>
<comment type="caution">
    <text evidence="1">The sequence shown here is derived from an EMBL/GenBank/DDBJ whole genome shotgun (WGS) entry which is preliminary data.</text>
</comment>
<dbReference type="EMBL" id="MNAD01001243">
    <property type="protein sequence ID" value="OJT06900.1"/>
    <property type="molecule type" value="Genomic_DNA"/>
</dbReference>
<dbReference type="OrthoDB" id="2757867at2759"/>
<organism evidence="1 2">
    <name type="scientific">Trametes pubescens</name>
    <name type="common">White-rot fungus</name>
    <dbReference type="NCBI Taxonomy" id="154538"/>
    <lineage>
        <taxon>Eukaryota</taxon>
        <taxon>Fungi</taxon>
        <taxon>Dikarya</taxon>
        <taxon>Basidiomycota</taxon>
        <taxon>Agaricomycotina</taxon>
        <taxon>Agaricomycetes</taxon>
        <taxon>Polyporales</taxon>
        <taxon>Polyporaceae</taxon>
        <taxon>Trametes</taxon>
    </lineage>
</organism>
<name>A0A1M2VH39_TRAPU</name>
<sequence length="363" mass="40454">MSSMNITTLLSCSRTTVLTLRFKDQSLITLTRGGRDFFAASVVELLQDVSAIVPNLRELTVHAPSAIPIPVMAVLRFGSLHRANLHMSITGTLSERSTSFRSCSRWTCLPSKPSRCTGTSDTNLGAVASVLDLGRVRELSVTAYHHLGQGFLYNMHLLVSRAPSFLTHIEIVALGDMAPSVDGGRLVDVFRPLLARRSLQKVTMILTGYRLDFSPPDLSLLGRAWPDLRHLNLSFSLLDYNMLPNMGHFLPNMYELCPRLEFLHLPALATSTGHSAAFHLPILPDCAIEHISADVAWFEHKILDVAWSLRRAFPRLQQVGPVDGNDGWRDTNDLVRALQDKDYATIFEHVAKYLRAGMYRPLP</sequence>
<evidence type="ECO:0000313" key="1">
    <source>
        <dbReference type="EMBL" id="OJT06900.1"/>
    </source>
</evidence>
<accession>A0A1M2VH39</accession>